<accession>A0ABN8ZFD7</accession>
<organism evidence="2 3">
    <name type="scientific">Rangifer tarandus platyrhynchus</name>
    <name type="common">Svalbard reindeer</name>
    <dbReference type="NCBI Taxonomy" id="3082113"/>
    <lineage>
        <taxon>Eukaryota</taxon>
        <taxon>Metazoa</taxon>
        <taxon>Chordata</taxon>
        <taxon>Craniata</taxon>
        <taxon>Vertebrata</taxon>
        <taxon>Euteleostomi</taxon>
        <taxon>Mammalia</taxon>
        <taxon>Eutheria</taxon>
        <taxon>Laurasiatheria</taxon>
        <taxon>Artiodactyla</taxon>
        <taxon>Ruminantia</taxon>
        <taxon>Pecora</taxon>
        <taxon>Cervidae</taxon>
        <taxon>Odocoileinae</taxon>
        <taxon>Rangifer</taxon>
    </lineage>
</organism>
<keyword evidence="3" id="KW-1185">Reference proteome</keyword>
<protein>
    <submittedName>
        <fullName evidence="2">Uncharacterized protein</fullName>
    </submittedName>
</protein>
<evidence type="ECO:0000256" key="1">
    <source>
        <dbReference type="SAM" id="MobiDB-lite"/>
    </source>
</evidence>
<dbReference type="EMBL" id="OX459966">
    <property type="protein sequence ID" value="CAI9171303.1"/>
    <property type="molecule type" value="Genomic_DNA"/>
</dbReference>
<sequence length="184" mass="19913">MCDSGVGRGCSGPGLLLGPRDTPVHAVHPHRNTHSTPPSKHVHTARATYAWTRRSELQCSSREGTQCACSSARACASPQTGTFTHAGAQGANVSATPHAPGALLGAKDTEVNYAATETRKHRQTDRERHLKQNYVSSVGRAEKAAQSVIRGIPRSFRERRYLTWKRKVSRNTPDAEGGTGYNRG</sequence>
<feature type="region of interest" description="Disordered" evidence="1">
    <location>
        <begin position="13"/>
        <end position="43"/>
    </location>
</feature>
<evidence type="ECO:0000313" key="3">
    <source>
        <dbReference type="Proteomes" id="UP001176941"/>
    </source>
</evidence>
<reference evidence="2" key="1">
    <citation type="submission" date="2023-04" db="EMBL/GenBank/DDBJ databases">
        <authorList>
            <consortium name="ELIXIR-Norway"/>
        </authorList>
    </citation>
    <scope>NUCLEOTIDE SEQUENCE [LARGE SCALE GENOMIC DNA]</scope>
</reference>
<name>A0ABN8ZFD7_RANTA</name>
<evidence type="ECO:0000313" key="2">
    <source>
        <dbReference type="EMBL" id="CAI9171303.1"/>
    </source>
</evidence>
<gene>
    <name evidence="2" type="ORF">MRATA1EN1_LOCUS20265</name>
</gene>
<proteinExistence type="predicted"/>
<dbReference type="Proteomes" id="UP001176941">
    <property type="component" value="Chromosome 30"/>
</dbReference>